<organism evidence="3 4">
    <name type="scientific">Anguilla anguilla</name>
    <name type="common">European freshwater eel</name>
    <name type="synonym">Muraena anguilla</name>
    <dbReference type="NCBI Taxonomy" id="7936"/>
    <lineage>
        <taxon>Eukaryota</taxon>
        <taxon>Metazoa</taxon>
        <taxon>Chordata</taxon>
        <taxon>Craniata</taxon>
        <taxon>Vertebrata</taxon>
        <taxon>Euteleostomi</taxon>
        <taxon>Actinopterygii</taxon>
        <taxon>Neopterygii</taxon>
        <taxon>Teleostei</taxon>
        <taxon>Anguilliformes</taxon>
        <taxon>Anguillidae</taxon>
        <taxon>Anguilla</taxon>
    </lineage>
</organism>
<dbReference type="EMBL" id="JAFIRN010000016">
    <property type="protein sequence ID" value="KAG5833264.1"/>
    <property type="molecule type" value="Genomic_DNA"/>
</dbReference>
<feature type="transmembrane region" description="Helical" evidence="2">
    <location>
        <begin position="51"/>
        <end position="71"/>
    </location>
</feature>
<keyword evidence="2" id="KW-0472">Membrane</keyword>
<protein>
    <submittedName>
        <fullName evidence="3">Uncharacterized protein</fullName>
    </submittedName>
</protein>
<feature type="compositionally biased region" description="Basic and acidic residues" evidence="1">
    <location>
        <begin position="153"/>
        <end position="163"/>
    </location>
</feature>
<keyword evidence="4" id="KW-1185">Reference proteome</keyword>
<sequence length="163" mass="17726">MSLLSKSRLWAPPDLTLTPPLTTPCHAWPRPGAEGGGGTGMKSSMKHWKQLVLVGMLAWALLFLMLLSYFMDSRTGETRSSAPLSHAETRRLASVQGINRAIMGSPPDPTAAPPPRPGPRPGGYESREGAPTPARTRTRTRTQTLRPWPLSAPREERIRGTPG</sequence>
<feature type="region of interest" description="Disordered" evidence="1">
    <location>
        <begin position="21"/>
        <end position="41"/>
    </location>
</feature>
<evidence type="ECO:0000256" key="1">
    <source>
        <dbReference type="SAM" id="MobiDB-lite"/>
    </source>
</evidence>
<evidence type="ECO:0000313" key="4">
    <source>
        <dbReference type="Proteomes" id="UP001044222"/>
    </source>
</evidence>
<dbReference type="AlphaFoldDB" id="A0A9D3RJY0"/>
<evidence type="ECO:0000313" key="3">
    <source>
        <dbReference type="EMBL" id="KAG5833264.1"/>
    </source>
</evidence>
<name>A0A9D3RJY0_ANGAN</name>
<proteinExistence type="predicted"/>
<reference evidence="3" key="1">
    <citation type="submission" date="2021-01" db="EMBL/GenBank/DDBJ databases">
        <title>A chromosome-scale assembly of European eel, Anguilla anguilla.</title>
        <authorList>
            <person name="Henkel C."/>
            <person name="Jong-Raadsen S.A."/>
            <person name="Dufour S."/>
            <person name="Weltzien F.-A."/>
            <person name="Palstra A.P."/>
            <person name="Pelster B."/>
            <person name="Spaink H.P."/>
            <person name="Van Den Thillart G.E."/>
            <person name="Jansen H."/>
            <person name="Zahm M."/>
            <person name="Klopp C."/>
            <person name="Cedric C."/>
            <person name="Louis A."/>
            <person name="Berthelot C."/>
            <person name="Parey E."/>
            <person name="Roest Crollius H."/>
            <person name="Montfort J."/>
            <person name="Robinson-Rechavi M."/>
            <person name="Bucao C."/>
            <person name="Bouchez O."/>
            <person name="Gislard M."/>
            <person name="Lluch J."/>
            <person name="Milhes M."/>
            <person name="Lampietro C."/>
            <person name="Lopez Roques C."/>
            <person name="Donnadieu C."/>
            <person name="Braasch I."/>
            <person name="Desvignes T."/>
            <person name="Postlethwait J."/>
            <person name="Bobe J."/>
            <person name="Guiguen Y."/>
            <person name="Dirks R."/>
        </authorList>
    </citation>
    <scope>NUCLEOTIDE SEQUENCE</scope>
    <source>
        <strain evidence="3">Tag_6206</strain>
        <tissue evidence="3">Liver</tissue>
    </source>
</reference>
<feature type="compositionally biased region" description="Low complexity" evidence="1">
    <location>
        <begin position="131"/>
        <end position="149"/>
    </location>
</feature>
<dbReference type="Proteomes" id="UP001044222">
    <property type="component" value="Chromosome 16"/>
</dbReference>
<keyword evidence="2" id="KW-1133">Transmembrane helix</keyword>
<feature type="compositionally biased region" description="Pro residues" evidence="1">
    <location>
        <begin position="106"/>
        <end position="120"/>
    </location>
</feature>
<accession>A0A9D3RJY0</accession>
<gene>
    <name evidence="3" type="ORF">ANANG_G00274080</name>
</gene>
<feature type="region of interest" description="Disordered" evidence="1">
    <location>
        <begin position="77"/>
        <end position="163"/>
    </location>
</feature>
<comment type="caution">
    <text evidence="3">The sequence shown here is derived from an EMBL/GenBank/DDBJ whole genome shotgun (WGS) entry which is preliminary data.</text>
</comment>
<keyword evidence="2" id="KW-0812">Transmembrane</keyword>
<evidence type="ECO:0000256" key="2">
    <source>
        <dbReference type="SAM" id="Phobius"/>
    </source>
</evidence>